<reference evidence="1 2" key="1">
    <citation type="submission" date="2020-08" db="EMBL/GenBank/DDBJ databases">
        <title>Whole genome sequence of Shewanella sp strain PS-2.</title>
        <authorList>
            <person name="Das S.K."/>
        </authorList>
    </citation>
    <scope>NUCLEOTIDE SEQUENCE [LARGE SCALE GENOMIC DNA]</scope>
    <source>
        <strain evidence="1 2">PS-2</strain>
    </source>
</reference>
<proteinExistence type="predicted"/>
<dbReference type="Proteomes" id="UP000829384">
    <property type="component" value="Unassembled WGS sequence"/>
</dbReference>
<accession>A0ABS9QZV2</accession>
<sequence length="115" mass="13066">MNNTKWRECISLLASHCVYLQLRLVGEADFPLDYEVSNEVISQIQAKDCVFVRRVIAYKSITALRIIKTDLPPSARALQTDIMSKLKQALSQLGQLPLTEDSEFITINGYYLQSN</sequence>
<keyword evidence="2" id="KW-1185">Reference proteome</keyword>
<comment type="caution">
    <text evidence="1">The sequence shown here is derived from an EMBL/GenBank/DDBJ whole genome shotgun (WGS) entry which is preliminary data.</text>
</comment>
<organism evidence="1 2">
    <name type="scientific">Shewanella cutis</name>
    <dbReference type="NCBI Taxonomy" id="2766780"/>
    <lineage>
        <taxon>Bacteria</taxon>
        <taxon>Pseudomonadati</taxon>
        <taxon>Pseudomonadota</taxon>
        <taxon>Gammaproteobacteria</taxon>
        <taxon>Alteromonadales</taxon>
        <taxon>Shewanellaceae</taxon>
        <taxon>Shewanella</taxon>
    </lineage>
</organism>
<evidence type="ECO:0000313" key="1">
    <source>
        <dbReference type="EMBL" id="MCG9965048.1"/>
    </source>
</evidence>
<gene>
    <name evidence="1" type="ORF">H9J30_14155</name>
</gene>
<dbReference type="RefSeq" id="WP_240131579.1">
    <property type="nucleotide sequence ID" value="NZ_JACSDI010000010.1"/>
</dbReference>
<protein>
    <submittedName>
        <fullName evidence="1">Uncharacterized protein</fullName>
    </submittedName>
</protein>
<evidence type="ECO:0000313" key="2">
    <source>
        <dbReference type="Proteomes" id="UP000829384"/>
    </source>
</evidence>
<name>A0ABS9QZV2_9GAMM</name>
<dbReference type="EMBL" id="JACSDI010000010">
    <property type="protein sequence ID" value="MCG9965048.1"/>
    <property type="molecule type" value="Genomic_DNA"/>
</dbReference>